<sequence length="74" mass="8521">MNKKILKNGGFPPLLYCPKKNLNDENIKERSFSSSITHNINIRQILSNNKKPFILDAIQNTDEQLEIITPNLLK</sequence>
<name>A0A6C0ED34_9ZZZZ</name>
<evidence type="ECO:0000313" key="1">
    <source>
        <dbReference type="EMBL" id="QHT26652.1"/>
    </source>
</evidence>
<reference evidence="1" key="1">
    <citation type="journal article" date="2020" name="Nature">
        <title>Giant virus diversity and host interactions through global metagenomics.</title>
        <authorList>
            <person name="Schulz F."/>
            <person name="Roux S."/>
            <person name="Paez-Espino D."/>
            <person name="Jungbluth S."/>
            <person name="Walsh D.A."/>
            <person name="Denef V.J."/>
            <person name="McMahon K.D."/>
            <person name="Konstantinidis K.T."/>
            <person name="Eloe-Fadrosh E.A."/>
            <person name="Kyrpides N.C."/>
            <person name="Woyke T."/>
        </authorList>
    </citation>
    <scope>NUCLEOTIDE SEQUENCE</scope>
    <source>
        <strain evidence="1">GVMAG-M-3300023179-2</strain>
    </source>
</reference>
<dbReference type="EMBL" id="MN739800">
    <property type="protein sequence ID" value="QHT26652.1"/>
    <property type="molecule type" value="Genomic_DNA"/>
</dbReference>
<protein>
    <submittedName>
        <fullName evidence="1">Uncharacterized protein</fullName>
    </submittedName>
</protein>
<accession>A0A6C0ED34</accession>
<organism evidence="1">
    <name type="scientific">viral metagenome</name>
    <dbReference type="NCBI Taxonomy" id="1070528"/>
    <lineage>
        <taxon>unclassified sequences</taxon>
        <taxon>metagenomes</taxon>
        <taxon>organismal metagenomes</taxon>
    </lineage>
</organism>
<dbReference type="AlphaFoldDB" id="A0A6C0ED34"/>
<proteinExistence type="predicted"/>